<dbReference type="AlphaFoldDB" id="A0A6A5RFV3"/>
<name>A0A6A5RFV3_9PLEO</name>
<feature type="compositionally biased region" description="Polar residues" evidence="1">
    <location>
        <begin position="8"/>
        <end position="20"/>
    </location>
</feature>
<sequence>MATENESHCLTSTHNAQQDLALSKGRQDGPPSPSHEPEPTITGSNRDKITEPQSFSFSTSPFRLLVDWWRKAHASTPTPTSLGQCAADRLNVRHTYVQTSAHTDTSKACDGLQASFHVRCVCQNGPVACAGESKVATLGFASNSRGVACGERCSCLK</sequence>
<organism evidence="2 3">
    <name type="scientific">Didymella exigua CBS 183.55</name>
    <dbReference type="NCBI Taxonomy" id="1150837"/>
    <lineage>
        <taxon>Eukaryota</taxon>
        <taxon>Fungi</taxon>
        <taxon>Dikarya</taxon>
        <taxon>Ascomycota</taxon>
        <taxon>Pezizomycotina</taxon>
        <taxon>Dothideomycetes</taxon>
        <taxon>Pleosporomycetidae</taxon>
        <taxon>Pleosporales</taxon>
        <taxon>Pleosporineae</taxon>
        <taxon>Didymellaceae</taxon>
        <taxon>Didymella</taxon>
    </lineage>
</organism>
<evidence type="ECO:0000313" key="2">
    <source>
        <dbReference type="EMBL" id="KAF1926632.1"/>
    </source>
</evidence>
<proteinExistence type="predicted"/>
<evidence type="ECO:0000256" key="1">
    <source>
        <dbReference type="SAM" id="MobiDB-lite"/>
    </source>
</evidence>
<dbReference type="EMBL" id="ML978976">
    <property type="protein sequence ID" value="KAF1926632.1"/>
    <property type="molecule type" value="Genomic_DNA"/>
</dbReference>
<feature type="region of interest" description="Disordered" evidence="1">
    <location>
        <begin position="1"/>
        <end position="55"/>
    </location>
</feature>
<protein>
    <submittedName>
        <fullName evidence="2">Uncharacterized protein</fullName>
    </submittedName>
</protein>
<dbReference type="Proteomes" id="UP000800082">
    <property type="component" value="Unassembled WGS sequence"/>
</dbReference>
<evidence type="ECO:0000313" key="3">
    <source>
        <dbReference type="Proteomes" id="UP000800082"/>
    </source>
</evidence>
<accession>A0A6A5RFV3</accession>
<reference evidence="2" key="1">
    <citation type="journal article" date="2020" name="Stud. Mycol.">
        <title>101 Dothideomycetes genomes: a test case for predicting lifestyles and emergence of pathogens.</title>
        <authorList>
            <person name="Haridas S."/>
            <person name="Albert R."/>
            <person name="Binder M."/>
            <person name="Bloem J."/>
            <person name="Labutti K."/>
            <person name="Salamov A."/>
            <person name="Andreopoulos B."/>
            <person name="Baker S."/>
            <person name="Barry K."/>
            <person name="Bills G."/>
            <person name="Bluhm B."/>
            <person name="Cannon C."/>
            <person name="Castanera R."/>
            <person name="Culley D."/>
            <person name="Daum C."/>
            <person name="Ezra D."/>
            <person name="Gonzalez J."/>
            <person name="Henrissat B."/>
            <person name="Kuo A."/>
            <person name="Liang C."/>
            <person name="Lipzen A."/>
            <person name="Lutzoni F."/>
            <person name="Magnuson J."/>
            <person name="Mondo S."/>
            <person name="Nolan M."/>
            <person name="Ohm R."/>
            <person name="Pangilinan J."/>
            <person name="Park H.-J."/>
            <person name="Ramirez L."/>
            <person name="Alfaro M."/>
            <person name="Sun H."/>
            <person name="Tritt A."/>
            <person name="Yoshinaga Y."/>
            <person name="Zwiers L.-H."/>
            <person name="Turgeon B."/>
            <person name="Goodwin S."/>
            <person name="Spatafora J."/>
            <person name="Crous P."/>
            <person name="Grigoriev I."/>
        </authorList>
    </citation>
    <scope>NUCLEOTIDE SEQUENCE</scope>
    <source>
        <strain evidence="2">CBS 183.55</strain>
    </source>
</reference>
<dbReference type="GeneID" id="54345881"/>
<dbReference type="RefSeq" id="XP_033446884.1">
    <property type="nucleotide sequence ID" value="XM_033588234.1"/>
</dbReference>
<keyword evidence="3" id="KW-1185">Reference proteome</keyword>
<gene>
    <name evidence="2" type="ORF">M421DRAFT_212174</name>
</gene>